<reference evidence="3" key="1">
    <citation type="submission" date="2014-09" db="EMBL/GenBank/DDBJ databases">
        <authorList>
            <person name="Mudge J."/>
            <person name="Ramaraj T."/>
            <person name="Lindquist I.E."/>
            <person name="Bharti A.K."/>
            <person name="Sundararajan A."/>
            <person name="Cameron C.T."/>
            <person name="Woodward J.E."/>
            <person name="May G.D."/>
            <person name="Brubaker C."/>
            <person name="Broadhvest J."/>
            <person name="Wilkins T.A."/>
        </authorList>
    </citation>
    <scope>NUCLEOTIDE SEQUENCE</scope>
    <source>
        <strain evidence="3">cv. AKA8401</strain>
    </source>
</reference>
<dbReference type="EMBL" id="KN410026">
    <property type="protein sequence ID" value="KHG18172.1"/>
    <property type="molecule type" value="Genomic_DNA"/>
</dbReference>
<protein>
    <submittedName>
        <fullName evidence="2">Glycerol-1-phosphate dehydrogenase [NAD(P)+]</fullName>
    </submittedName>
</protein>
<sequence length="206" mass="22840">MKFEIRLGEKQDNQVINLFRRFIQKPWLDHGNMCNRVIPCLGHGIDIDMCASVRPCLGHGIGHDMRANVRSCLGHGIDIDMCASVRPCLGHGIGHYMRANVRACLGHGIGIDMCASVRPCLGHRIGYDMGASVRPCLGHGIGEHRRVKRVRNGPKKEKMGQCRKSTRPGLPYMSRPHARVFLADSNTAKATSHGRVTQPYPCRAQV</sequence>
<gene>
    <name evidence="2" type="ORF">F383_23418</name>
</gene>
<organism evidence="2 3">
    <name type="scientific">Gossypium arboreum</name>
    <name type="common">Tree cotton</name>
    <name type="synonym">Gossypium nanking</name>
    <dbReference type="NCBI Taxonomy" id="29729"/>
    <lineage>
        <taxon>Eukaryota</taxon>
        <taxon>Viridiplantae</taxon>
        <taxon>Streptophyta</taxon>
        <taxon>Embryophyta</taxon>
        <taxon>Tracheophyta</taxon>
        <taxon>Spermatophyta</taxon>
        <taxon>Magnoliopsida</taxon>
        <taxon>eudicotyledons</taxon>
        <taxon>Gunneridae</taxon>
        <taxon>Pentapetalae</taxon>
        <taxon>rosids</taxon>
        <taxon>malvids</taxon>
        <taxon>Malvales</taxon>
        <taxon>Malvaceae</taxon>
        <taxon>Malvoideae</taxon>
        <taxon>Gossypium</taxon>
    </lineage>
</organism>
<keyword evidence="3" id="KW-1185">Reference proteome</keyword>
<dbReference type="Proteomes" id="UP000032142">
    <property type="component" value="Unassembled WGS sequence"/>
</dbReference>
<evidence type="ECO:0000313" key="3">
    <source>
        <dbReference type="Proteomes" id="UP000032142"/>
    </source>
</evidence>
<accession>A0A0B0NZU7</accession>
<dbReference type="AlphaFoldDB" id="A0A0B0NZU7"/>
<evidence type="ECO:0000313" key="2">
    <source>
        <dbReference type="EMBL" id="KHG18172.1"/>
    </source>
</evidence>
<feature type="region of interest" description="Disordered" evidence="1">
    <location>
        <begin position="150"/>
        <end position="169"/>
    </location>
</feature>
<name>A0A0B0NZU7_GOSAR</name>
<proteinExistence type="predicted"/>
<evidence type="ECO:0000256" key="1">
    <source>
        <dbReference type="SAM" id="MobiDB-lite"/>
    </source>
</evidence>